<accession>A0A067Z0T1</accession>
<name>A0A067Z0T1_GLUOY</name>
<dbReference type="AlphaFoldDB" id="A0A067Z0T1"/>
<dbReference type="Pfam" id="PF12680">
    <property type="entry name" value="SnoaL_2"/>
    <property type="match status" value="1"/>
</dbReference>
<dbReference type="EMBL" id="CP004373">
    <property type="protein sequence ID" value="AHK70256.1"/>
    <property type="molecule type" value="Genomic_DNA"/>
</dbReference>
<organism evidence="2 3">
    <name type="scientific">Gluconobacter oxydans DSM 3504</name>
    <dbReference type="NCBI Taxonomy" id="1288313"/>
    <lineage>
        <taxon>Bacteria</taxon>
        <taxon>Pseudomonadati</taxon>
        <taxon>Pseudomonadota</taxon>
        <taxon>Alphaproteobacteria</taxon>
        <taxon>Acetobacterales</taxon>
        <taxon>Acetobacteraceae</taxon>
        <taxon>Gluconobacter</taxon>
    </lineage>
</organism>
<dbReference type="HOGENOM" id="CLU_124041_2_0_5"/>
<gene>
    <name evidence="2" type="ORF">GLS_c03390</name>
</gene>
<dbReference type="GeneID" id="56904585"/>
<reference evidence="2 3" key="1">
    <citation type="journal article" date="2015" name="Appl. Microbiol. Biotechnol.">
        <title>The consequence of an additional NADH dehydrogenase paralog on the growth of Gluconobacter oxydans DSM3504.</title>
        <authorList>
            <person name="Kostner D."/>
            <person name="Luchterhand B."/>
            <person name="Junker A."/>
            <person name="Volland S."/>
            <person name="Daniel R."/>
            <person name="Buchs J."/>
            <person name="Liebl W."/>
            <person name="Ehrenreich A."/>
        </authorList>
    </citation>
    <scope>NUCLEOTIDE SEQUENCE [LARGE SCALE GENOMIC DNA]</scope>
    <source>
        <strain evidence="2">DSM 3504</strain>
    </source>
</reference>
<evidence type="ECO:0000313" key="2">
    <source>
        <dbReference type="EMBL" id="AHK70256.1"/>
    </source>
</evidence>
<dbReference type="Proteomes" id="UP000031656">
    <property type="component" value="Chromosome"/>
</dbReference>
<evidence type="ECO:0000313" key="3">
    <source>
        <dbReference type="Proteomes" id="UP000031656"/>
    </source>
</evidence>
<dbReference type="KEGG" id="goy:GLS_c03390"/>
<dbReference type="RefSeq" id="WP_052327417.1">
    <property type="nucleotide sequence ID" value="NZ_CP004373.1"/>
</dbReference>
<proteinExistence type="predicted"/>
<evidence type="ECO:0000259" key="1">
    <source>
        <dbReference type="Pfam" id="PF12680"/>
    </source>
</evidence>
<dbReference type="SUPFAM" id="SSF54427">
    <property type="entry name" value="NTF2-like"/>
    <property type="match status" value="1"/>
</dbReference>
<dbReference type="Gene3D" id="3.10.450.50">
    <property type="match status" value="1"/>
</dbReference>
<sequence>MSGHIEAPNCAPEKIIRDMFAMFTDFGSDLDALTAFMTPDYRQLVDGREMTLADFRAHALALREGLSSLEIEILHLVCEADRAATVHLASATRPSGVRSVIRVVAFYQFRDGRLCLVDELTRVQQGHDGDDALGSLQ</sequence>
<dbReference type="InterPro" id="IPR037401">
    <property type="entry name" value="SnoaL-like"/>
</dbReference>
<protein>
    <recommendedName>
        <fullName evidence="1">SnoaL-like domain-containing protein</fullName>
    </recommendedName>
</protein>
<dbReference type="InterPro" id="IPR032710">
    <property type="entry name" value="NTF2-like_dom_sf"/>
</dbReference>
<feature type="domain" description="SnoaL-like" evidence="1">
    <location>
        <begin position="17"/>
        <end position="115"/>
    </location>
</feature>